<feature type="domain" description="Aminoglycoside phosphotransferase" evidence="2">
    <location>
        <begin position="243"/>
        <end position="300"/>
    </location>
</feature>
<reference evidence="3 4" key="1">
    <citation type="submission" date="2023-07" db="EMBL/GenBank/DDBJ databases">
        <title>Genomic Encyclopedia of Type Strains, Phase IV (KMG-IV): sequencing the most valuable type-strain genomes for metagenomic binning, comparative biology and taxonomic classification.</title>
        <authorList>
            <person name="Goeker M."/>
        </authorList>
    </citation>
    <scope>NUCLEOTIDE SEQUENCE [LARGE SCALE GENOMIC DNA]</scope>
    <source>
        <strain evidence="3 4">DSM 27848</strain>
    </source>
</reference>
<evidence type="ECO:0000259" key="2">
    <source>
        <dbReference type="Pfam" id="PF01636"/>
    </source>
</evidence>
<accession>A0ABU0D7Y0</accession>
<keyword evidence="1" id="KW-0812">Transmembrane</keyword>
<dbReference type="Gene3D" id="1.20.58.840">
    <property type="match status" value="1"/>
</dbReference>
<dbReference type="SUPFAM" id="SSF56112">
    <property type="entry name" value="Protein kinase-like (PK-like)"/>
    <property type="match status" value="1"/>
</dbReference>
<comment type="caution">
    <text evidence="3">The sequence shown here is derived from an EMBL/GenBank/DDBJ whole genome shotgun (WGS) entry which is preliminary data.</text>
</comment>
<keyword evidence="1" id="KW-1133">Transmembrane helix</keyword>
<protein>
    <recommendedName>
        <fullName evidence="2">Aminoglycoside phosphotransferase domain-containing protein</fullName>
    </recommendedName>
</protein>
<keyword evidence="4" id="KW-1185">Reference proteome</keyword>
<dbReference type="InterPro" id="IPR002575">
    <property type="entry name" value="Aminoglycoside_PTrfase"/>
</dbReference>
<evidence type="ECO:0000313" key="3">
    <source>
        <dbReference type="EMBL" id="MDQ0344475.1"/>
    </source>
</evidence>
<keyword evidence="1" id="KW-0472">Membrane</keyword>
<organism evidence="3 4">
    <name type="scientific">Lederbergia wuyishanensis</name>
    <dbReference type="NCBI Taxonomy" id="1347903"/>
    <lineage>
        <taxon>Bacteria</taxon>
        <taxon>Bacillati</taxon>
        <taxon>Bacillota</taxon>
        <taxon>Bacilli</taxon>
        <taxon>Bacillales</taxon>
        <taxon>Bacillaceae</taxon>
        <taxon>Lederbergia</taxon>
    </lineage>
</organism>
<evidence type="ECO:0000313" key="4">
    <source>
        <dbReference type="Proteomes" id="UP001232343"/>
    </source>
</evidence>
<dbReference type="InterPro" id="IPR011009">
    <property type="entry name" value="Kinase-like_dom_sf"/>
</dbReference>
<sequence length="374" mass="44579">MRVEKKIIYVKLYGLFISLDKNLIILLWLLLNKTNPFNLHVAASKRYFQLFPSCLLKFLRVLNIIRKLMLIKKFIGVKNYPTISVDLDGHILLKTSGGLKVFDLKNEIVASQYTSVYKKEAFISLVRRLEAIQKYNISPKIIEVDFPNKCIYEEFVNFYKAERFELGSNYLMDKILPVWEEITRNTPFTTIYLIEYITNQRDYILNKINDLERQGFDICQLRTISTFVDNIYHNLIEKNKKTYIYLTLTHGDLHAWNILIYSNNSKVIDWDTVKERSLLHDFYYLLIHKMLGRGIDKKFLIELNKLESIILLKIKNLFNESNLDLNLYRKLFYLESIYLDIENRIDVITNKYRIEEGILRMNESIKTFTKIEKN</sequence>
<dbReference type="Pfam" id="PF01636">
    <property type="entry name" value="APH"/>
    <property type="match status" value="1"/>
</dbReference>
<feature type="transmembrane region" description="Helical" evidence="1">
    <location>
        <begin position="12"/>
        <end position="31"/>
    </location>
</feature>
<gene>
    <name evidence="3" type="ORF">J2S14_003318</name>
</gene>
<proteinExistence type="predicted"/>
<dbReference type="EMBL" id="JAUSUO010000009">
    <property type="protein sequence ID" value="MDQ0344475.1"/>
    <property type="molecule type" value="Genomic_DNA"/>
</dbReference>
<evidence type="ECO:0000256" key="1">
    <source>
        <dbReference type="SAM" id="Phobius"/>
    </source>
</evidence>
<dbReference type="Gene3D" id="1.10.510.10">
    <property type="entry name" value="Transferase(Phosphotransferase) domain 1"/>
    <property type="match status" value="1"/>
</dbReference>
<dbReference type="Proteomes" id="UP001232343">
    <property type="component" value="Unassembled WGS sequence"/>
</dbReference>
<name>A0ABU0D7Y0_9BACI</name>
<dbReference type="RefSeq" id="WP_244682732.1">
    <property type="nucleotide sequence ID" value="NZ_JALIRM010000012.1"/>
</dbReference>